<dbReference type="EMBL" id="DS113183">
    <property type="protein sequence ID" value="EAY22566.1"/>
    <property type="molecule type" value="Genomic_DNA"/>
</dbReference>
<dbReference type="GO" id="GO:0000172">
    <property type="term" value="C:ribonuclease MRP complex"/>
    <property type="evidence" value="ECO:0000318"/>
    <property type="project" value="GO_Central"/>
</dbReference>
<dbReference type="InterPro" id="IPR016848">
    <property type="entry name" value="RNase_P/MRP_Rpp29-subunit"/>
</dbReference>
<dbReference type="PANTHER" id="PTHR13348">
    <property type="entry name" value="RIBONUCLEASE P SUBUNIT P29"/>
    <property type="match status" value="1"/>
</dbReference>
<dbReference type="Pfam" id="PF01868">
    <property type="entry name" value="RNase_P-MRP_p29"/>
    <property type="match status" value="1"/>
</dbReference>
<comment type="subcellular location">
    <subcellularLocation>
        <location evidence="1">Nucleus</location>
    </subcellularLocation>
</comment>
<gene>
    <name evidence="3" type="ORF">TVAG_035900</name>
</gene>
<dbReference type="SUPFAM" id="SSF101744">
    <property type="entry name" value="Rof/RNase P subunit-like"/>
    <property type="match status" value="1"/>
</dbReference>
<dbReference type="AlphaFoldDB" id="A2DAR3"/>
<proteinExistence type="inferred from homology"/>
<dbReference type="InterPro" id="IPR002730">
    <property type="entry name" value="Rpp29/RNP1"/>
</dbReference>
<dbReference type="OrthoDB" id="124041at2759"/>
<dbReference type="GO" id="GO:0030677">
    <property type="term" value="C:ribonuclease P complex"/>
    <property type="evidence" value="ECO:0000318"/>
    <property type="project" value="GO_Central"/>
</dbReference>
<dbReference type="FunCoup" id="A2DAR3">
    <property type="interactions" value="256"/>
</dbReference>
<dbReference type="PANTHER" id="PTHR13348:SF0">
    <property type="entry name" value="RIBONUCLEASE P PROTEIN SUBUNIT P29"/>
    <property type="match status" value="1"/>
</dbReference>
<dbReference type="GO" id="GO:0001682">
    <property type="term" value="P:tRNA 5'-leader removal"/>
    <property type="evidence" value="ECO:0007669"/>
    <property type="project" value="InterPro"/>
</dbReference>
<dbReference type="InParanoid" id="A2DAR3"/>
<dbReference type="Proteomes" id="UP000001542">
    <property type="component" value="Unassembled WGS sequence"/>
</dbReference>
<dbReference type="GO" id="GO:0005634">
    <property type="term" value="C:nucleus"/>
    <property type="evidence" value="ECO:0007669"/>
    <property type="project" value="UniProtKB-SubCell"/>
</dbReference>
<dbReference type="VEuPathDB" id="TrichDB:TVAG_035900"/>
<comment type="similarity">
    <text evidence="2">Belongs to the eukaryotic/archaeal RNase P protein component 1 family.</text>
</comment>
<dbReference type="RefSeq" id="XP_001583552.1">
    <property type="nucleotide sequence ID" value="XM_001583502.1"/>
</dbReference>
<reference evidence="3" key="2">
    <citation type="journal article" date="2007" name="Science">
        <title>Draft genome sequence of the sexually transmitted pathogen Trichomonas vaginalis.</title>
        <authorList>
            <person name="Carlton J.M."/>
            <person name="Hirt R.P."/>
            <person name="Silva J.C."/>
            <person name="Delcher A.L."/>
            <person name="Schatz M."/>
            <person name="Zhao Q."/>
            <person name="Wortman J.R."/>
            <person name="Bidwell S.L."/>
            <person name="Alsmark U.C.M."/>
            <person name="Besteiro S."/>
            <person name="Sicheritz-Ponten T."/>
            <person name="Noel C.J."/>
            <person name="Dacks J.B."/>
            <person name="Foster P.G."/>
            <person name="Simillion C."/>
            <person name="Van de Peer Y."/>
            <person name="Miranda-Saavedra D."/>
            <person name="Barton G.J."/>
            <person name="Westrop G.D."/>
            <person name="Mueller S."/>
            <person name="Dessi D."/>
            <person name="Fiori P.L."/>
            <person name="Ren Q."/>
            <person name="Paulsen I."/>
            <person name="Zhang H."/>
            <person name="Bastida-Corcuera F.D."/>
            <person name="Simoes-Barbosa A."/>
            <person name="Brown M.T."/>
            <person name="Hayes R.D."/>
            <person name="Mukherjee M."/>
            <person name="Okumura C.Y."/>
            <person name="Schneider R."/>
            <person name="Smith A.J."/>
            <person name="Vanacova S."/>
            <person name="Villalvazo M."/>
            <person name="Haas B.J."/>
            <person name="Pertea M."/>
            <person name="Feldblyum T.V."/>
            <person name="Utterback T.R."/>
            <person name="Shu C.L."/>
            <person name="Osoegawa K."/>
            <person name="de Jong P.J."/>
            <person name="Hrdy I."/>
            <person name="Horvathova L."/>
            <person name="Zubacova Z."/>
            <person name="Dolezal P."/>
            <person name="Malik S.B."/>
            <person name="Logsdon J.M. Jr."/>
            <person name="Henze K."/>
            <person name="Gupta A."/>
            <person name="Wang C.C."/>
            <person name="Dunne R.L."/>
            <person name="Upcroft J.A."/>
            <person name="Upcroft P."/>
            <person name="White O."/>
            <person name="Salzberg S.L."/>
            <person name="Tang P."/>
            <person name="Chiu C.-H."/>
            <person name="Lee Y.-S."/>
            <person name="Embley T.M."/>
            <person name="Coombs G.H."/>
            <person name="Mottram J.C."/>
            <person name="Tachezy J."/>
            <person name="Fraser-Liggett C.M."/>
            <person name="Johnson P.J."/>
        </authorList>
    </citation>
    <scope>NUCLEOTIDE SEQUENCE [LARGE SCALE GENOMIC DNA]</scope>
    <source>
        <strain evidence="3">G3</strain>
    </source>
</reference>
<dbReference type="GO" id="GO:0006364">
    <property type="term" value="P:rRNA processing"/>
    <property type="evidence" value="ECO:0000318"/>
    <property type="project" value="GO_Central"/>
</dbReference>
<dbReference type="InterPro" id="IPR036980">
    <property type="entry name" value="RNase_P/MRP_Rpp29_sf"/>
</dbReference>
<organism evidence="3 4">
    <name type="scientific">Trichomonas vaginalis (strain ATCC PRA-98 / G3)</name>
    <dbReference type="NCBI Taxonomy" id="412133"/>
    <lineage>
        <taxon>Eukaryota</taxon>
        <taxon>Metamonada</taxon>
        <taxon>Parabasalia</taxon>
        <taxon>Trichomonadida</taxon>
        <taxon>Trichomonadidae</taxon>
        <taxon>Trichomonas</taxon>
    </lineage>
</organism>
<name>A2DAR3_TRIV3</name>
<protein>
    <submittedName>
        <fullName evidence="3">Uncharacterized protein</fullName>
    </submittedName>
</protein>
<dbReference type="Gene3D" id="2.30.30.210">
    <property type="entry name" value="Ribonuclease P/MRP, subunit p29"/>
    <property type="match status" value="1"/>
</dbReference>
<keyword evidence="4" id="KW-1185">Reference proteome</keyword>
<dbReference type="SMART" id="SM00538">
    <property type="entry name" value="POP4"/>
    <property type="match status" value="1"/>
</dbReference>
<evidence type="ECO:0000313" key="4">
    <source>
        <dbReference type="Proteomes" id="UP000001542"/>
    </source>
</evidence>
<evidence type="ECO:0000256" key="2">
    <source>
        <dbReference type="ARBA" id="ARBA00006181"/>
    </source>
</evidence>
<dbReference type="KEGG" id="tva:5468122"/>
<dbReference type="VEuPathDB" id="TrichDB:TVAGG3_0812340"/>
<dbReference type="InterPro" id="IPR023534">
    <property type="entry name" value="Rof/RNase_P-like"/>
</dbReference>
<dbReference type="GO" id="GO:0033204">
    <property type="term" value="F:ribonuclease P RNA binding"/>
    <property type="evidence" value="ECO:0000318"/>
    <property type="project" value="GO_Central"/>
</dbReference>
<reference evidence="3" key="1">
    <citation type="submission" date="2006-10" db="EMBL/GenBank/DDBJ databases">
        <authorList>
            <person name="Amadeo P."/>
            <person name="Zhao Q."/>
            <person name="Wortman J."/>
            <person name="Fraser-Liggett C."/>
            <person name="Carlton J."/>
        </authorList>
    </citation>
    <scope>NUCLEOTIDE SEQUENCE</scope>
    <source>
        <strain evidence="3">G3</strain>
    </source>
</reference>
<evidence type="ECO:0000313" key="3">
    <source>
        <dbReference type="EMBL" id="EAY22566.1"/>
    </source>
</evidence>
<evidence type="ECO:0000256" key="1">
    <source>
        <dbReference type="ARBA" id="ARBA00004123"/>
    </source>
</evidence>
<dbReference type="SMR" id="A2DAR3"/>
<accession>A2DAR3</accession>
<dbReference type="STRING" id="5722.A2DAR3"/>
<sequence length="201" mass="23271">MSVDRGIDYILSRTHKTNITGLKDLPKLVQQFIPLDHLSTSKTKLDVIEQRKINRNERKHSTWKNLSTRKFRKQNFKYDKSKITYAMIEPISKLWHDYAERVGGNEQSVTKMDLHGAPITVVASRDPNLIGFEGLIVKESAGAIIVVSSDNKVKQINKNHTLICLHHPKQNYEINLSAIRCRPFHRPTKKYKMRTPIDLPF</sequence>